<dbReference type="EC" id="2.7.10.2" evidence="2"/>
<proteinExistence type="inferred from homology"/>
<comment type="similarity">
    <text evidence="1">Belongs to the CpsD/CapB family.</text>
</comment>
<keyword evidence="5 10" id="KW-0418">Kinase</keyword>
<sequence length="232" mass="24814">MSDGLDPKLVTVLARRSPAAEAFRVLRTNLQFMGLDRPLASLVITSAGPEEGKTLTAANLAVAFAQSGQRVVLVDADLRRPMVHRTFGLSHGLWRGLTSVLTSAADLGSVLAQTPVEGLRVLPSGPIPPNPAEMLGSQRMRHLMAALLEQFDLVVYDTPPVLAVADAPILAAVSDGTLLVVRANKVSHPLARRAHEALSAVKARVLGVVLDGVPGRARSGYYDYHYYGARKR</sequence>
<dbReference type="PANTHER" id="PTHR32309">
    <property type="entry name" value="TYROSINE-PROTEIN KINASE"/>
    <property type="match status" value="1"/>
</dbReference>
<evidence type="ECO:0000256" key="3">
    <source>
        <dbReference type="ARBA" id="ARBA00022679"/>
    </source>
</evidence>
<keyword evidence="11" id="KW-1185">Reference proteome</keyword>
<organism evidence="10 11">
    <name type="scientific">Caldinitratiruptor microaerophilus</name>
    <dbReference type="NCBI Taxonomy" id="671077"/>
    <lineage>
        <taxon>Bacteria</taxon>
        <taxon>Bacillati</taxon>
        <taxon>Bacillota</taxon>
        <taxon>Clostridia</taxon>
        <taxon>Eubacteriales</taxon>
        <taxon>Symbiobacteriaceae</taxon>
        <taxon>Caldinitratiruptor</taxon>
    </lineage>
</organism>
<dbReference type="EMBL" id="AP025628">
    <property type="protein sequence ID" value="BDG59723.1"/>
    <property type="molecule type" value="Genomic_DNA"/>
</dbReference>
<dbReference type="FunFam" id="3.40.50.300:FF:000527">
    <property type="entry name" value="Tyrosine-protein kinase etk"/>
    <property type="match status" value="1"/>
</dbReference>
<dbReference type="InterPro" id="IPR050445">
    <property type="entry name" value="Bact_polysacc_biosynth/exp"/>
</dbReference>
<dbReference type="InterPro" id="IPR025669">
    <property type="entry name" value="AAA_dom"/>
</dbReference>
<dbReference type="Gene3D" id="3.40.50.300">
    <property type="entry name" value="P-loop containing nucleotide triphosphate hydrolases"/>
    <property type="match status" value="1"/>
</dbReference>
<keyword evidence="3" id="KW-0808">Transferase</keyword>
<comment type="catalytic activity">
    <reaction evidence="8">
        <text>L-tyrosyl-[protein] + ATP = O-phospho-L-tyrosyl-[protein] + ADP + H(+)</text>
        <dbReference type="Rhea" id="RHEA:10596"/>
        <dbReference type="Rhea" id="RHEA-COMP:10136"/>
        <dbReference type="Rhea" id="RHEA-COMP:20101"/>
        <dbReference type="ChEBI" id="CHEBI:15378"/>
        <dbReference type="ChEBI" id="CHEBI:30616"/>
        <dbReference type="ChEBI" id="CHEBI:46858"/>
        <dbReference type="ChEBI" id="CHEBI:61978"/>
        <dbReference type="ChEBI" id="CHEBI:456216"/>
        <dbReference type="EC" id="2.7.10.2"/>
    </reaction>
</comment>
<evidence type="ECO:0000259" key="9">
    <source>
        <dbReference type="Pfam" id="PF13614"/>
    </source>
</evidence>
<keyword evidence="4" id="KW-0547">Nucleotide-binding</keyword>
<dbReference type="GO" id="GO:0004715">
    <property type="term" value="F:non-membrane spanning protein tyrosine kinase activity"/>
    <property type="evidence" value="ECO:0007669"/>
    <property type="project" value="UniProtKB-EC"/>
</dbReference>
<keyword evidence="7" id="KW-0829">Tyrosine-protein kinase</keyword>
<evidence type="ECO:0000256" key="6">
    <source>
        <dbReference type="ARBA" id="ARBA00022840"/>
    </source>
</evidence>
<accession>A0AA35CJW2</accession>
<name>A0AA35CJW2_9FIRM</name>
<feature type="domain" description="AAA" evidence="9">
    <location>
        <begin position="52"/>
        <end position="186"/>
    </location>
</feature>
<evidence type="ECO:0000313" key="11">
    <source>
        <dbReference type="Proteomes" id="UP001163687"/>
    </source>
</evidence>
<dbReference type="AlphaFoldDB" id="A0AA35CJW2"/>
<evidence type="ECO:0000256" key="5">
    <source>
        <dbReference type="ARBA" id="ARBA00022777"/>
    </source>
</evidence>
<dbReference type="SUPFAM" id="SSF52540">
    <property type="entry name" value="P-loop containing nucleoside triphosphate hydrolases"/>
    <property type="match status" value="1"/>
</dbReference>
<evidence type="ECO:0000256" key="2">
    <source>
        <dbReference type="ARBA" id="ARBA00011903"/>
    </source>
</evidence>
<dbReference type="KEGG" id="cmic:caldi_08130"/>
<protein>
    <recommendedName>
        <fullName evidence="2">non-specific protein-tyrosine kinase</fullName>
        <ecNumber evidence="2">2.7.10.2</ecNumber>
    </recommendedName>
</protein>
<dbReference type="RefSeq" id="WP_264843825.1">
    <property type="nucleotide sequence ID" value="NZ_AP025628.1"/>
</dbReference>
<keyword evidence="6" id="KW-0067">ATP-binding</keyword>
<dbReference type="GO" id="GO:0005524">
    <property type="term" value="F:ATP binding"/>
    <property type="evidence" value="ECO:0007669"/>
    <property type="project" value="UniProtKB-KW"/>
</dbReference>
<dbReference type="Pfam" id="PF13614">
    <property type="entry name" value="AAA_31"/>
    <property type="match status" value="1"/>
</dbReference>
<evidence type="ECO:0000256" key="4">
    <source>
        <dbReference type="ARBA" id="ARBA00022741"/>
    </source>
</evidence>
<gene>
    <name evidence="10" type="primary">cap5B</name>
    <name evidence="10" type="ORF">caldi_08130</name>
</gene>
<evidence type="ECO:0000256" key="7">
    <source>
        <dbReference type="ARBA" id="ARBA00023137"/>
    </source>
</evidence>
<dbReference type="InterPro" id="IPR005702">
    <property type="entry name" value="Wzc-like_C"/>
</dbReference>
<dbReference type="Proteomes" id="UP001163687">
    <property type="component" value="Chromosome"/>
</dbReference>
<evidence type="ECO:0000256" key="8">
    <source>
        <dbReference type="ARBA" id="ARBA00051245"/>
    </source>
</evidence>
<dbReference type="NCBIfam" id="TIGR01007">
    <property type="entry name" value="eps_fam"/>
    <property type="match status" value="1"/>
</dbReference>
<evidence type="ECO:0000313" key="10">
    <source>
        <dbReference type="EMBL" id="BDG59723.1"/>
    </source>
</evidence>
<dbReference type="PANTHER" id="PTHR32309:SF13">
    <property type="entry name" value="FERRIC ENTEROBACTIN TRANSPORT PROTEIN FEPE"/>
    <property type="match status" value="1"/>
</dbReference>
<reference evidence="10" key="1">
    <citation type="submission" date="2022-03" db="EMBL/GenBank/DDBJ databases">
        <title>Complete genome sequence of Caldinitratiruptor microaerophilus.</title>
        <authorList>
            <person name="Mukaiyama R."/>
            <person name="Nishiyama T."/>
            <person name="Ueda K."/>
        </authorList>
    </citation>
    <scope>NUCLEOTIDE SEQUENCE</scope>
    <source>
        <strain evidence="10">JCM 16183</strain>
    </source>
</reference>
<dbReference type="CDD" id="cd05387">
    <property type="entry name" value="BY-kinase"/>
    <property type="match status" value="1"/>
</dbReference>
<dbReference type="InterPro" id="IPR027417">
    <property type="entry name" value="P-loop_NTPase"/>
</dbReference>
<dbReference type="GO" id="GO:0005886">
    <property type="term" value="C:plasma membrane"/>
    <property type="evidence" value="ECO:0007669"/>
    <property type="project" value="UniProtKB-ARBA"/>
</dbReference>
<evidence type="ECO:0000256" key="1">
    <source>
        <dbReference type="ARBA" id="ARBA00007316"/>
    </source>
</evidence>
<dbReference type="GO" id="GO:0042802">
    <property type="term" value="F:identical protein binding"/>
    <property type="evidence" value="ECO:0007669"/>
    <property type="project" value="UniProtKB-ARBA"/>
</dbReference>